<protein>
    <submittedName>
        <fullName evidence="2">Uncharacterized protein</fullName>
    </submittedName>
</protein>
<keyword evidence="3" id="KW-1185">Reference proteome</keyword>
<dbReference type="OrthoDB" id="5771867at2759"/>
<sequence>MSNPVQHDFLTKLALDLDRRLRSHSLIDIPRGWNWKVYWFSVHIHVALTSVLLVLGVSCFCTGVQQSYLYQFVNCSDGVSIAAPMANIFVVYFSLVAIKQQNDYWAAFQQFVITVTVFLMNIFFFVNQLLMGFRWAYERPRFQQNWPLHFATVDFLIAGVLLLIEVTCAATIVEYVLLITNWASWQQQAQRNIARSRENRDLIAQNLQ</sequence>
<accession>A0A811LPD0</accession>
<keyword evidence="1" id="KW-0812">Transmembrane</keyword>
<keyword evidence="1" id="KW-1133">Transmembrane helix</keyword>
<dbReference type="EMBL" id="CAJFDH010000006">
    <property type="protein sequence ID" value="CAD5229022.1"/>
    <property type="molecule type" value="Genomic_DNA"/>
</dbReference>
<feature type="transmembrane region" description="Helical" evidence="1">
    <location>
        <begin position="78"/>
        <end position="98"/>
    </location>
</feature>
<dbReference type="AlphaFoldDB" id="A0A811LPD0"/>
<organism evidence="2 3">
    <name type="scientific">Bursaphelenchus okinawaensis</name>
    <dbReference type="NCBI Taxonomy" id="465554"/>
    <lineage>
        <taxon>Eukaryota</taxon>
        <taxon>Metazoa</taxon>
        <taxon>Ecdysozoa</taxon>
        <taxon>Nematoda</taxon>
        <taxon>Chromadorea</taxon>
        <taxon>Rhabditida</taxon>
        <taxon>Tylenchina</taxon>
        <taxon>Tylenchomorpha</taxon>
        <taxon>Aphelenchoidea</taxon>
        <taxon>Aphelenchoididae</taxon>
        <taxon>Bursaphelenchus</taxon>
    </lineage>
</organism>
<feature type="transmembrane region" description="Helical" evidence="1">
    <location>
        <begin position="155"/>
        <end position="178"/>
    </location>
</feature>
<feature type="transmembrane region" description="Helical" evidence="1">
    <location>
        <begin position="37"/>
        <end position="58"/>
    </location>
</feature>
<dbReference type="Proteomes" id="UP000614601">
    <property type="component" value="Unassembled WGS sequence"/>
</dbReference>
<evidence type="ECO:0000313" key="2">
    <source>
        <dbReference type="EMBL" id="CAD5229022.1"/>
    </source>
</evidence>
<evidence type="ECO:0000256" key="1">
    <source>
        <dbReference type="SAM" id="Phobius"/>
    </source>
</evidence>
<name>A0A811LPD0_9BILA</name>
<evidence type="ECO:0000313" key="3">
    <source>
        <dbReference type="Proteomes" id="UP000614601"/>
    </source>
</evidence>
<gene>
    <name evidence="2" type="ORF">BOKJ2_LOCUS13081</name>
</gene>
<keyword evidence="1" id="KW-0472">Membrane</keyword>
<comment type="caution">
    <text evidence="2">The sequence shown here is derived from an EMBL/GenBank/DDBJ whole genome shotgun (WGS) entry which is preliminary data.</text>
</comment>
<feature type="transmembrane region" description="Helical" evidence="1">
    <location>
        <begin position="110"/>
        <end position="135"/>
    </location>
</feature>
<dbReference type="Proteomes" id="UP000783686">
    <property type="component" value="Unassembled WGS sequence"/>
</dbReference>
<dbReference type="EMBL" id="CAJFCW020000006">
    <property type="protein sequence ID" value="CAG9125537.1"/>
    <property type="molecule type" value="Genomic_DNA"/>
</dbReference>
<proteinExistence type="predicted"/>
<reference evidence="2" key="1">
    <citation type="submission" date="2020-09" db="EMBL/GenBank/DDBJ databases">
        <authorList>
            <person name="Kikuchi T."/>
        </authorList>
    </citation>
    <scope>NUCLEOTIDE SEQUENCE</scope>
    <source>
        <strain evidence="2">SH1</strain>
    </source>
</reference>